<accession>A0A8J7QAA3</accession>
<dbReference type="Pfam" id="PF14367">
    <property type="entry name" value="DUF4411"/>
    <property type="match status" value="1"/>
</dbReference>
<dbReference type="RefSeq" id="WP_207856302.1">
    <property type="nucleotide sequence ID" value="NZ_JAFREP010000001.1"/>
</dbReference>
<keyword evidence="2" id="KW-1185">Reference proteome</keyword>
<dbReference type="PIRSF" id="PIRSF008505">
    <property type="entry name" value="UCP008505"/>
    <property type="match status" value="1"/>
</dbReference>
<evidence type="ECO:0000313" key="1">
    <source>
        <dbReference type="EMBL" id="MBO1317066.1"/>
    </source>
</evidence>
<gene>
    <name evidence="1" type="ORF">J3U88_01245</name>
</gene>
<protein>
    <submittedName>
        <fullName evidence="1">DUF4411 family protein</fullName>
    </submittedName>
</protein>
<evidence type="ECO:0000313" key="2">
    <source>
        <dbReference type="Proteomes" id="UP000664417"/>
    </source>
</evidence>
<dbReference type="InterPro" id="IPR016541">
    <property type="entry name" value="UCP008505"/>
</dbReference>
<organism evidence="1 2">
    <name type="scientific">Acanthopleuribacter pedis</name>
    <dbReference type="NCBI Taxonomy" id="442870"/>
    <lineage>
        <taxon>Bacteria</taxon>
        <taxon>Pseudomonadati</taxon>
        <taxon>Acidobacteriota</taxon>
        <taxon>Holophagae</taxon>
        <taxon>Acanthopleuribacterales</taxon>
        <taxon>Acanthopleuribacteraceae</taxon>
        <taxon>Acanthopleuribacter</taxon>
    </lineage>
</organism>
<proteinExistence type="predicted"/>
<sequence>MYIFDSNSFNEMSKIYPSRFPSFWTKIDEYIKNGSIISVKEAYEEVTRGADQDDFLDWVKNNKAIFLAPSQQETFFVVEIFETKNFRDMVRKKQLFEGKPVADPFLIASAKVREGIVVTEERYRKNSAKIPTICEHFGIKTLNLEGFMTQENWLF</sequence>
<comment type="caution">
    <text evidence="1">The sequence shown here is derived from an EMBL/GenBank/DDBJ whole genome shotgun (WGS) entry which is preliminary data.</text>
</comment>
<reference evidence="1" key="1">
    <citation type="submission" date="2021-03" db="EMBL/GenBank/DDBJ databases">
        <authorList>
            <person name="Wang G."/>
        </authorList>
    </citation>
    <scope>NUCLEOTIDE SEQUENCE</scope>
    <source>
        <strain evidence="1">KCTC 12899</strain>
    </source>
</reference>
<dbReference type="AlphaFoldDB" id="A0A8J7QAA3"/>
<name>A0A8J7QAA3_9BACT</name>
<dbReference type="EMBL" id="JAFREP010000001">
    <property type="protein sequence ID" value="MBO1317066.1"/>
    <property type="molecule type" value="Genomic_DNA"/>
</dbReference>
<dbReference type="Proteomes" id="UP000664417">
    <property type="component" value="Unassembled WGS sequence"/>
</dbReference>
<dbReference type="CDD" id="cd18711">
    <property type="entry name" value="PIN_VapC-like_DUF411"/>
    <property type="match status" value="1"/>
</dbReference>